<organism evidence="2 3">
    <name type="scientific">Grus japonensis</name>
    <name type="common">Japanese crane</name>
    <name type="synonym">Red-crowned crane</name>
    <dbReference type="NCBI Taxonomy" id="30415"/>
    <lineage>
        <taxon>Eukaryota</taxon>
        <taxon>Metazoa</taxon>
        <taxon>Chordata</taxon>
        <taxon>Craniata</taxon>
        <taxon>Vertebrata</taxon>
        <taxon>Euteleostomi</taxon>
        <taxon>Archelosauria</taxon>
        <taxon>Archosauria</taxon>
        <taxon>Dinosauria</taxon>
        <taxon>Saurischia</taxon>
        <taxon>Theropoda</taxon>
        <taxon>Coelurosauria</taxon>
        <taxon>Aves</taxon>
        <taxon>Neognathae</taxon>
        <taxon>Neoaves</taxon>
        <taxon>Gruiformes</taxon>
        <taxon>Gruidae</taxon>
        <taxon>Grus</taxon>
    </lineage>
</organism>
<sequence>MPNRANASWLQGESVAGQGQAHQRQWWCPWDNTVKKREKRNPHKTQNCTSATAAREKSENLKEICERNNSADTKVSEGGGKGGAPGAGAEIPFQPMVRQAVPLQPIPLQPMEVNSGADIHLQPIEDPMPEQVDVPEGGCDPVGSPHWSRFAGRTCKGPTLEQFVPKGLHLVEGTHAGAVRGGLSPMGGTPGWSRGRA</sequence>
<gene>
    <name evidence="2" type="ORF">GRJ2_001343200</name>
</gene>
<proteinExistence type="predicted"/>
<comment type="caution">
    <text evidence="2">The sequence shown here is derived from an EMBL/GenBank/DDBJ whole genome shotgun (WGS) entry which is preliminary data.</text>
</comment>
<dbReference type="EMBL" id="BAAFJT010000004">
    <property type="protein sequence ID" value="GAB0188779.1"/>
    <property type="molecule type" value="Genomic_DNA"/>
</dbReference>
<keyword evidence="3" id="KW-1185">Reference proteome</keyword>
<name>A0ABC9WTR8_GRUJA</name>
<dbReference type="Proteomes" id="UP001623348">
    <property type="component" value="Unassembled WGS sequence"/>
</dbReference>
<evidence type="ECO:0000256" key="1">
    <source>
        <dbReference type="SAM" id="MobiDB-lite"/>
    </source>
</evidence>
<feature type="region of interest" description="Disordered" evidence="1">
    <location>
        <begin position="178"/>
        <end position="197"/>
    </location>
</feature>
<accession>A0ABC9WTR8</accession>
<evidence type="ECO:0000313" key="3">
    <source>
        <dbReference type="Proteomes" id="UP001623348"/>
    </source>
</evidence>
<feature type="compositionally biased region" description="Polar residues" evidence="1">
    <location>
        <begin position="1"/>
        <end position="11"/>
    </location>
</feature>
<feature type="region of interest" description="Disordered" evidence="1">
    <location>
        <begin position="1"/>
        <end position="62"/>
    </location>
</feature>
<evidence type="ECO:0000313" key="2">
    <source>
        <dbReference type="EMBL" id="GAB0188779.1"/>
    </source>
</evidence>
<protein>
    <submittedName>
        <fullName evidence="2">AN1-type zinc finger protein 5-like</fullName>
    </submittedName>
</protein>
<dbReference type="AlphaFoldDB" id="A0ABC9WTR8"/>
<reference evidence="2 3" key="1">
    <citation type="submission" date="2024-06" db="EMBL/GenBank/DDBJ databases">
        <title>The draft genome of Grus japonensis, version 3.</title>
        <authorList>
            <person name="Nabeshima K."/>
            <person name="Suzuki S."/>
            <person name="Onuma M."/>
        </authorList>
    </citation>
    <scope>NUCLEOTIDE SEQUENCE [LARGE SCALE GENOMIC DNA]</scope>
    <source>
        <strain evidence="2 3">451A</strain>
    </source>
</reference>